<keyword evidence="2" id="KW-1185">Reference proteome</keyword>
<reference evidence="1" key="1">
    <citation type="journal article" date="2020" name="Stud. Mycol.">
        <title>101 Dothideomycetes genomes: a test case for predicting lifestyles and emergence of pathogens.</title>
        <authorList>
            <person name="Haridas S."/>
            <person name="Albert R."/>
            <person name="Binder M."/>
            <person name="Bloem J."/>
            <person name="Labutti K."/>
            <person name="Salamov A."/>
            <person name="Andreopoulos B."/>
            <person name="Baker S."/>
            <person name="Barry K."/>
            <person name="Bills G."/>
            <person name="Bluhm B."/>
            <person name="Cannon C."/>
            <person name="Castanera R."/>
            <person name="Culley D."/>
            <person name="Daum C."/>
            <person name="Ezra D."/>
            <person name="Gonzalez J."/>
            <person name="Henrissat B."/>
            <person name="Kuo A."/>
            <person name="Liang C."/>
            <person name="Lipzen A."/>
            <person name="Lutzoni F."/>
            <person name="Magnuson J."/>
            <person name="Mondo S."/>
            <person name="Nolan M."/>
            <person name="Ohm R."/>
            <person name="Pangilinan J."/>
            <person name="Park H.-J."/>
            <person name="Ramirez L."/>
            <person name="Alfaro M."/>
            <person name="Sun H."/>
            <person name="Tritt A."/>
            <person name="Yoshinaga Y."/>
            <person name="Zwiers L.-H."/>
            <person name="Turgeon B."/>
            <person name="Goodwin S."/>
            <person name="Spatafora J."/>
            <person name="Crous P."/>
            <person name="Grigoriev I."/>
        </authorList>
    </citation>
    <scope>NUCLEOTIDE SEQUENCE</scope>
    <source>
        <strain evidence="1">CBS 107.79</strain>
    </source>
</reference>
<name>A0A6A5VKJ8_9PLEO</name>
<feature type="non-terminal residue" evidence="1">
    <location>
        <position position="1"/>
    </location>
</feature>
<dbReference type="Proteomes" id="UP000800036">
    <property type="component" value="Unassembled WGS sequence"/>
</dbReference>
<gene>
    <name evidence="1" type="ORF">BU23DRAFT_453627</name>
</gene>
<proteinExistence type="predicted"/>
<accession>A0A6A5VKJ8</accession>
<dbReference type="AlphaFoldDB" id="A0A6A5VKJ8"/>
<organism evidence="1 2">
    <name type="scientific">Bimuria novae-zelandiae CBS 107.79</name>
    <dbReference type="NCBI Taxonomy" id="1447943"/>
    <lineage>
        <taxon>Eukaryota</taxon>
        <taxon>Fungi</taxon>
        <taxon>Dikarya</taxon>
        <taxon>Ascomycota</taxon>
        <taxon>Pezizomycotina</taxon>
        <taxon>Dothideomycetes</taxon>
        <taxon>Pleosporomycetidae</taxon>
        <taxon>Pleosporales</taxon>
        <taxon>Massarineae</taxon>
        <taxon>Didymosphaeriaceae</taxon>
        <taxon>Bimuria</taxon>
    </lineage>
</organism>
<protein>
    <submittedName>
        <fullName evidence="1">Uncharacterized protein</fullName>
    </submittedName>
</protein>
<evidence type="ECO:0000313" key="1">
    <source>
        <dbReference type="EMBL" id="KAF1976979.1"/>
    </source>
</evidence>
<sequence length="98" mass="11345">IKNFNYKLRYVPINLINAKLIVFVDSFFTNNKDLSLQLGFILILINKSIDVNNTFIIYNNVIHYSLIKYKRVTQSVLASKIYSIVNRFNIGIAITTTL</sequence>
<evidence type="ECO:0000313" key="2">
    <source>
        <dbReference type="Proteomes" id="UP000800036"/>
    </source>
</evidence>
<dbReference type="EMBL" id="ML976664">
    <property type="protein sequence ID" value="KAF1976979.1"/>
    <property type="molecule type" value="Genomic_DNA"/>
</dbReference>
<dbReference type="OrthoDB" id="3795451at2759"/>